<protein>
    <recommendedName>
        <fullName evidence="2">C-type lectin domain-containing protein</fullName>
    </recommendedName>
</protein>
<name>A0ABD2VZQ0_9HYME</name>
<organism evidence="3 4">
    <name type="scientific">Trichogramma kaykai</name>
    <dbReference type="NCBI Taxonomy" id="54128"/>
    <lineage>
        <taxon>Eukaryota</taxon>
        <taxon>Metazoa</taxon>
        <taxon>Ecdysozoa</taxon>
        <taxon>Arthropoda</taxon>
        <taxon>Hexapoda</taxon>
        <taxon>Insecta</taxon>
        <taxon>Pterygota</taxon>
        <taxon>Neoptera</taxon>
        <taxon>Endopterygota</taxon>
        <taxon>Hymenoptera</taxon>
        <taxon>Apocrita</taxon>
        <taxon>Proctotrupomorpha</taxon>
        <taxon>Chalcidoidea</taxon>
        <taxon>Trichogrammatidae</taxon>
        <taxon>Trichogramma</taxon>
    </lineage>
</organism>
<gene>
    <name evidence="3" type="ORF">TKK_018294</name>
</gene>
<evidence type="ECO:0000259" key="2">
    <source>
        <dbReference type="PROSITE" id="PS50041"/>
    </source>
</evidence>
<dbReference type="InterPro" id="IPR016186">
    <property type="entry name" value="C-type_lectin-like/link_sf"/>
</dbReference>
<dbReference type="PROSITE" id="PS50041">
    <property type="entry name" value="C_TYPE_LECTIN_2"/>
    <property type="match status" value="1"/>
</dbReference>
<feature type="signal peptide" evidence="1">
    <location>
        <begin position="1"/>
        <end position="34"/>
    </location>
</feature>
<dbReference type="AlphaFoldDB" id="A0ABD2VZQ0"/>
<keyword evidence="1" id="KW-0732">Signal</keyword>
<accession>A0ABD2VZQ0</accession>
<comment type="caution">
    <text evidence="3">The sequence shown here is derived from an EMBL/GenBank/DDBJ whole genome shotgun (WGS) entry which is preliminary data.</text>
</comment>
<sequence>MYLDKFELSGSAVSNAMMLAATLLFLLAAIVVDGCPTTESRYSIRYDLIKRDVKSSESIITRRWVADVDKCRHFAESKQALAFNFAATSNAADRSSANCFPLRCPEIDGERRLLNATGWDYYSAYPIGAGTNESFTGKLMRKKFKSPDSKFILYTTIRVGNGTVSCVERVGLFALFMEEQNITDARETCRAATPLGGYLADVTSEPRTRGISKLIGDLLVYVGLTNDAQQRKWKNELDDYLWCFDYRAWDVGEPSHSRGCVALFRQNPKTDPVWRVVACSNRLPFVCELPRTAGKKTYSYVNFLRSKDVIS</sequence>
<evidence type="ECO:0000313" key="4">
    <source>
        <dbReference type="Proteomes" id="UP001627154"/>
    </source>
</evidence>
<dbReference type="SUPFAM" id="SSF56436">
    <property type="entry name" value="C-type lectin-like"/>
    <property type="match status" value="1"/>
</dbReference>
<evidence type="ECO:0000256" key="1">
    <source>
        <dbReference type="SAM" id="SignalP"/>
    </source>
</evidence>
<dbReference type="Gene3D" id="3.10.100.10">
    <property type="entry name" value="Mannose-Binding Protein A, subunit A"/>
    <property type="match status" value="1"/>
</dbReference>
<dbReference type="EMBL" id="JBJJXI010000148">
    <property type="protein sequence ID" value="KAL3386074.1"/>
    <property type="molecule type" value="Genomic_DNA"/>
</dbReference>
<dbReference type="Pfam" id="PF00059">
    <property type="entry name" value="Lectin_C"/>
    <property type="match status" value="1"/>
</dbReference>
<dbReference type="Proteomes" id="UP001627154">
    <property type="component" value="Unassembled WGS sequence"/>
</dbReference>
<dbReference type="InterPro" id="IPR016187">
    <property type="entry name" value="CTDL_fold"/>
</dbReference>
<dbReference type="InterPro" id="IPR001304">
    <property type="entry name" value="C-type_lectin-like"/>
</dbReference>
<dbReference type="SMART" id="SM00034">
    <property type="entry name" value="CLECT"/>
    <property type="match status" value="1"/>
</dbReference>
<proteinExistence type="predicted"/>
<feature type="domain" description="C-type lectin" evidence="2">
    <location>
        <begin position="173"/>
        <end position="288"/>
    </location>
</feature>
<keyword evidence="4" id="KW-1185">Reference proteome</keyword>
<evidence type="ECO:0000313" key="3">
    <source>
        <dbReference type="EMBL" id="KAL3386074.1"/>
    </source>
</evidence>
<feature type="chain" id="PRO_5044869652" description="C-type lectin domain-containing protein" evidence="1">
    <location>
        <begin position="35"/>
        <end position="311"/>
    </location>
</feature>
<reference evidence="3 4" key="1">
    <citation type="journal article" date="2024" name="bioRxiv">
        <title>A reference genome for Trichogramma kaykai: A tiny desert-dwelling parasitoid wasp with competing sex-ratio distorters.</title>
        <authorList>
            <person name="Culotta J."/>
            <person name="Lindsey A.R."/>
        </authorList>
    </citation>
    <scope>NUCLEOTIDE SEQUENCE [LARGE SCALE GENOMIC DNA]</scope>
    <source>
        <strain evidence="3 4">KSX58</strain>
    </source>
</reference>